<dbReference type="InterPro" id="IPR011009">
    <property type="entry name" value="Kinase-like_dom_sf"/>
</dbReference>
<feature type="domain" description="Protein kinase" evidence="2">
    <location>
        <begin position="1"/>
        <end position="232"/>
    </location>
</feature>
<dbReference type="InterPro" id="IPR008271">
    <property type="entry name" value="Ser/Thr_kinase_AS"/>
</dbReference>
<evidence type="ECO:0000259" key="2">
    <source>
        <dbReference type="PROSITE" id="PS50011"/>
    </source>
</evidence>
<dbReference type="Gene3D" id="1.10.510.10">
    <property type="entry name" value="Transferase(Phosphotransferase) domain 1"/>
    <property type="match status" value="1"/>
</dbReference>
<keyword evidence="4" id="KW-1185">Reference proteome</keyword>
<reference evidence="3 4" key="1">
    <citation type="journal article" date="2024" name="Nat. Commun.">
        <title>Phylogenomics reveals the evolutionary origins of lichenization in chlorophyte algae.</title>
        <authorList>
            <person name="Puginier C."/>
            <person name="Libourel C."/>
            <person name="Otte J."/>
            <person name="Skaloud P."/>
            <person name="Haon M."/>
            <person name="Grisel S."/>
            <person name="Petersen M."/>
            <person name="Berrin J.G."/>
            <person name="Delaux P.M."/>
            <person name="Dal Grande F."/>
            <person name="Keller J."/>
        </authorList>
    </citation>
    <scope>NUCLEOTIDE SEQUENCE [LARGE SCALE GENOMIC DNA]</scope>
    <source>
        <strain evidence="3 4">SAG 216-7</strain>
    </source>
</reference>
<dbReference type="SUPFAM" id="SSF56112">
    <property type="entry name" value="Protein kinase-like (PK-like)"/>
    <property type="match status" value="1"/>
</dbReference>
<dbReference type="PRINTS" id="PR00109">
    <property type="entry name" value="TYRKINASE"/>
</dbReference>
<dbReference type="InterPro" id="IPR001245">
    <property type="entry name" value="Ser-Thr/Tyr_kinase_cat_dom"/>
</dbReference>
<dbReference type="EMBL" id="JALJOT010000002">
    <property type="protein sequence ID" value="KAK9917510.1"/>
    <property type="molecule type" value="Genomic_DNA"/>
</dbReference>
<dbReference type="InterPro" id="IPR000719">
    <property type="entry name" value="Prot_kinase_dom"/>
</dbReference>
<evidence type="ECO:0000313" key="3">
    <source>
        <dbReference type="EMBL" id="KAK9917510.1"/>
    </source>
</evidence>
<name>A0ABR2Z0K4_9CHLO</name>
<dbReference type="PROSITE" id="PS50011">
    <property type="entry name" value="PROTEIN_KINASE_DOM"/>
    <property type="match status" value="1"/>
</dbReference>
<feature type="compositionally biased region" description="Polar residues" evidence="1">
    <location>
        <begin position="16"/>
        <end position="27"/>
    </location>
</feature>
<protein>
    <recommendedName>
        <fullName evidence="2">Protein kinase domain-containing protein</fullName>
    </recommendedName>
</protein>
<feature type="region of interest" description="Disordered" evidence="1">
    <location>
        <begin position="1"/>
        <end position="28"/>
    </location>
</feature>
<dbReference type="Proteomes" id="UP001491310">
    <property type="component" value="Unassembled WGS sequence"/>
</dbReference>
<dbReference type="Pfam" id="PF07714">
    <property type="entry name" value="PK_Tyr_Ser-Thr"/>
    <property type="match status" value="1"/>
</dbReference>
<dbReference type="SMART" id="SM00220">
    <property type="entry name" value="S_TKc"/>
    <property type="match status" value="1"/>
</dbReference>
<accession>A0ABR2Z0K4</accession>
<evidence type="ECO:0000256" key="1">
    <source>
        <dbReference type="SAM" id="MobiDB-lite"/>
    </source>
</evidence>
<proteinExistence type="predicted"/>
<sequence length="247" mass="26686">MNGPPSLQARIDEQSRTGSYASYSDPSTGIEEADSVVETLLVMEHADRGSLNRFMVSTCMKSDMMTLLLCAMDIATGMSYLHSINLLHGDLKTANVLLKSCSPSEEDPRGFSCKIADFGLSRLVSEGATHVSTNSHGTIAYVAPEVLQTGAMGMPADVYSFAMLMLELWKGELVYKGVNTHQVLYQVFGGHKPEVPDDMPADYRALMEDCWATAPAARPTFPAILERLQPMLADARTATGPGAPHAP</sequence>
<evidence type="ECO:0000313" key="4">
    <source>
        <dbReference type="Proteomes" id="UP001491310"/>
    </source>
</evidence>
<comment type="caution">
    <text evidence="3">The sequence shown here is derived from an EMBL/GenBank/DDBJ whole genome shotgun (WGS) entry which is preliminary data.</text>
</comment>
<organism evidence="3 4">
    <name type="scientific">Coccomyxa subellipsoidea</name>
    <dbReference type="NCBI Taxonomy" id="248742"/>
    <lineage>
        <taxon>Eukaryota</taxon>
        <taxon>Viridiplantae</taxon>
        <taxon>Chlorophyta</taxon>
        <taxon>core chlorophytes</taxon>
        <taxon>Trebouxiophyceae</taxon>
        <taxon>Trebouxiophyceae incertae sedis</taxon>
        <taxon>Coccomyxaceae</taxon>
        <taxon>Coccomyxa</taxon>
    </lineage>
</organism>
<dbReference type="InterPro" id="IPR051681">
    <property type="entry name" value="Ser/Thr_Kinases-Pseudokinases"/>
</dbReference>
<dbReference type="PROSITE" id="PS00108">
    <property type="entry name" value="PROTEIN_KINASE_ST"/>
    <property type="match status" value="1"/>
</dbReference>
<dbReference type="PANTHER" id="PTHR44329">
    <property type="entry name" value="SERINE/THREONINE-PROTEIN KINASE TNNI3K-RELATED"/>
    <property type="match status" value="1"/>
</dbReference>
<gene>
    <name evidence="3" type="ORF">WJX75_005178</name>
</gene>